<accession>A0A3D9L098</accession>
<evidence type="ECO:0000313" key="3">
    <source>
        <dbReference type="EMBL" id="RED95573.1"/>
    </source>
</evidence>
<dbReference type="Gene3D" id="3.40.1440.10">
    <property type="entry name" value="GIY-YIG endonuclease"/>
    <property type="match status" value="1"/>
</dbReference>
<keyword evidence="4" id="KW-1185">Reference proteome</keyword>
<evidence type="ECO:0000256" key="1">
    <source>
        <dbReference type="ARBA" id="ARBA00007435"/>
    </source>
</evidence>
<dbReference type="PROSITE" id="PS50164">
    <property type="entry name" value="GIY_YIG"/>
    <property type="match status" value="1"/>
</dbReference>
<proteinExistence type="inferred from homology"/>
<dbReference type="CDD" id="cd10448">
    <property type="entry name" value="GIY-YIG_unchar_3"/>
    <property type="match status" value="1"/>
</dbReference>
<feature type="domain" description="GIY-YIG" evidence="2">
    <location>
        <begin position="2"/>
        <end position="79"/>
    </location>
</feature>
<name>A0A3D9L098_MARFU</name>
<dbReference type="EMBL" id="QREG01000017">
    <property type="protein sequence ID" value="RED95573.1"/>
    <property type="molecule type" value="Genomic_DNA"/>
</dbReference>
<reference evidence="3 4" key="1">
    <citation type="submission" date="2018-07" db="EMBL/GenBank/DDBJ databases">
        <title>Genomic Encyclopedia of Type Strains, Phase IV (KMG-IV): sequencing the most valuable type-strain genomes for metagenomic binning, comparative biology and taxonomic classification.</title>
        <authorList>
            <person name="Goeker M."/>
        </authorList>
    </citation>
    <scope>NUCLEOTIDE SEQUENCE [LARGE SCALE GENOMIC DNA]</scope>
    <source>
        <strain evidence="3 4">DSM 4134</strain>
    </source>
</reference>
<dbReference type="PANTHER" id="PTHR34477">
    <property type="entry name" value="UPF0213 PROTEIN YHBQ"/>
    <property type="match status" value="1"/>
</dbReference>
<sequence length="98" mass="11757">MKGGYVYIITNKNNTVLYTGVTSNLYARINQHRDGVNPGFTKRYNCKKLVYWEFLETITSAIHREKRLKKYTRLMKENLINQMNPEWDDLYDSIEEMQ</sequence>
<evidence type="ECO:0000313" key="4">
    <source>
        <dbReference type="Proteomes" id="UP000256779"/>
    </source>
</evidence>
<keyword evidence="3" id="KW-0378">Hydrolase</keyword>
<dbReference type="SMART" id="SM00465">
    <property type="entry name" value="GIYc"/>
    <property type="match status" value="1"/>
</dbReference>
<dbReference type="GO" id="GO:0004519">
    <property type="term" value="F:endonuclease activity"/>
    <property type="evidence" value="ECO:0007669"/>
    <property type="project" value="UniProtKB-KW"/>
</dbReference>
<comment type="similarity">
    <text evidence="1">Belongs to the UPF0213 family.</text>
</comment>
<evidence type="ECO:0000259" key="2">
    <source>
        <dbReference type="PROSITE" id="PS50164"/>
    </source>
</evidence>
<keyword evidence="3" id="KW-0255">Endonuclease</keyword>
<dbReference type="AlphaFoldDB" id="A0A3D9L098"/>
<dbReference type="InterPro" id="IPR000305">
    <property type="entry name" value="GIY-YIG_endonuc"/>
</dbReference>
<dbReference type="InterPro" id="IPR035901">
    <property type="entry name" value="GIY-YIG_endonuc_sf"/>
</dbReference>
<comment type="caution">
    <text evidence="3">The sequence shown here is derived from an EMBL/GenBank/DDBJ whole genome shotgun (WGS) entry which is preliminary data.</text>
</comment>
<dbReference type="Pfam" id="PF01541">
    <property type="entry name" value="GIY-YIG"/>
    <property type="match status" value="1"/>
</dbReference>
<protein>
    <submittedName>
        <fullName evidence="3">Putative endonuclease</fullName>
    </submittedName>
</protein>
<dbReference type="InterPro" id="IPR050190">
    <property type="entry name" value="UPF0213_domain"/>
</dbReference>
<dbReference type="SUPFAM" id="SSF82771">
    <property type="entry name" value="GIY-YIG endonuclease"/>
    <property type="match status" value="1"/>
</dbReference>
<organism evidence="3 4">
    <name type="scientific">Marinoscillum furvescens DSM 4134</name>
    <dbReference type="NCBI Taxonomy" id="1122208"/>
    <lineage>
        <taxon>Bacteria</taxon>
        <taxon>Pseudomonadati</taxon>
        <taxon>Bacteroidota</taxon>
        <taxon>Cytophagia</taxon>
        <taxon>Cytophagales</taxon>
        <taxon>Reichenbachiellaceae</taxon>
        <taxon>Marinoscillum</taxon>
    </lineage>
</organism>
<keyword evidence="3" id="KW-0540">Nuclease</keyword>
<gene>
    <name evidence="3" type="ORF">C7460_11722</name>
</gene>
<dbReference type="OrthoDB" id="1495241at2"/>
<dbReference type="PANTHER" id="PTHR34477:SF5">
    <property type="entry name" value="BSL5627 PROTEIN"/>
    <property type="match status" value="1"/>
</dbReference>
<dbReference type="Proteomes" id="UP000256779">
    <property type="component" value="Unassembled WGS sequence"/>
</dbReference>